<feature type="domain" description="GFO/IDH/MocA-like oxidoreductase" evidence="2">
    <location>
        <begin position="130"/>
        <end position="247"/>
    </location>
</feature>
<dbReference type="InterPro" id="IPR051450">
    <property type="entry name" value="Gfo/Idh/MocA_Oxidoreductases"/>
</dbReference>
<accession>A0A840TZC2</accession>
<evidence type="ECO:0000259" key="1">
    <source>
        <dbReference type="Pfam" id="PF01408"/>
    </source>
</evidence>
<dbReference type="InterPro" id="IPR000683">
    <property type="entry name" value="Gfo/Idh/MocA-like_OxRdtase_N"/>
</dbReference>
<dbReference type="Proteomes" id="UP000557307">
    <property type="component" value="Unassembled WGS sequence"/>
</dbReference>
<proteinExistence type="predicted"/>
<comment type="caution">
    <text evidence="3">The sequence shown here is derived from an EMBL/GenBank/DDBJ whole genome shotgun (WGS) entry which is preliminary data.</text>
</comment>
<dbReference type="EMBL" id="JACHGF010000004">
    <property type="protein sequence ID" value="MBB5284979.1"/>
    <property type="molecule type" value="Genomic_DNA"/>
</dbReference>
<dbReference type="SUPFAM" id="SSF51735">
    <property type="entry name" value="NAD(P)-binding Rossmann-fold domains"/>
    <property type="match status" value="1"/>
</dbReference>
<dbReference type="Gene3D" id="3.40.50.720">
    <property type="entry name" value="NAD(P)-binding Rossmann-like Domain"/>
    <property type="match status" value="1"/>
</dbReference>
<dbReference type="PANTHER" id="PTHR43377:SF1">
    <property type="entry name" value="BILIVERDIN REDUCTASE A"/>
    <property type="match status" value="1"/>
</dbReference>
<gene>
    <name evidence="3" type="ORF">HNQ92_003127</name>
</gene>
<feature type="domain" description="Gfo/Idh/MocA-like oxidoreductase N-terminal" evidence="1">
    <location>
        <begin position="9"/>
        <end position="120"/>
    </location>
</feature>
<dbReference type="SUPFAM" id="SSF55347">
    <property type="entry name" value="Glyceraldehyde-3-phosphate dehydrogenase-like, C-terminal domain"/>
    <property type="match status" value="1"/>
</dbReference>
<dbReference type="Pfam" id="PF01408">
    <property type="entry name" value="GFO_IDH_MocA"/>
    <property type="match status" value="1"/>
</dbReference>
<dbReference type="InterPro" id="IPR036291">
    <property type="entry name" value="NAD(P)-bd_dom_sf"/>
</dbReference>
<dbReference type="PANTHER" id="PTHR43377">
    <property type="entry name" value="BILIVERDIN REDUCTASE A"/>
    <property type="match status" value="1"/>
</dbReference>
<sequence length="321" mass="36740">MIAPEVPLVVFGAGSIGERHATLLRELGYLNVALYRQRQLPLRTLPADAVRTFTQLSEVEEFGPYAAIISTPTAQHLEQTTWCVERGLHVLVEKPLSHTTQGIAELSQHATEKNVLVQTAYMLRYHPLLQRLKGWIDAEAFGPLLSFQSTWAEYLPHWHPWEDYRTSYAARRALGGGVALTLSHDLDLAHWLVGTSASTWQRADNYRSSLEVDTEAGATFLLTYPHGVTGTVHLNYYQQVPQRRYEYTFERALVVLDYYASTLTVQTPEGKEEYVAADFERNDLFREQLLDFFRQTQLPHRAVLSQRYLRESEVLITQCTQ</sequence>
<dbReference type="Gene3D" id="3.30.360.10">
    <property type="entry name" value="Dihydrodipicolinate Reductase, domain 2"/>
    <property type="match status" value="1"/>
</dbReference>
<reference evidence="3 4" key="1">
    <citation type="submission" date="2020-08" db="EMBL/GenBank/DDBJ databases">
        <title>Genomic Encyclopedia of Type Strains, Phase IV (KMG-IV): sequencing the most valuable type-strain genomes for metagenomic binning, comparative biology and taxonomic classification.</title>
        <authorList>
            <person name="Goeker M."/>
        </authorList>
    </citation>
    <scope>NUCLEOTIDE SEQUENCE [LARGE SCALE GENOMIC DNA]</scope>
    <source>
        <strain evidence="3 4">DSM 105074</strain>
    </source>
</reference>
<organism evidence="3 4">
    <name type="scientific">Rhabdobacter roseus</name>
    <dbReference type="NCBI Taxonomy" id="1655419"/>
    <lineage>
        <taxon>Bacteria</taxon>
        <taxon>Pseudomonadati</taxon>
        <taxon>Bacteroidota</taxon>
        <taxon>Cytophagia</taxon>
        <taxon>Cytophagales</taxon>
        <taxon>Cytophagaceae</taxon>
        <taxon>Rhabdobacter</taxon>
    </lineage>
</organism>
<dbReference type="GO" id="GO:0000166">
    <property type="term" value="F:nucleotide binding"/>
    <property type="evidence" value="ECO:0007669"/>
    <property type="project" value="InterPro"/>
</dbReference>
<evidence type="ECO:0000313" key="3">
    <source>
        <dbReference type="EMBL" id="MBB5284979.1"/>
    </source>
</evidence>
<name>A0A840TZC2_9BACT</name>
<dbReference type="AlphaFoldDB" id="A0A840TZC2"/>
<evidence type="ECO:0000313" key="4">
    <source>
        <dbReference type="Proteomes" id="UP000557307"/>
    </source>
</evidence>
<dbReference type="RefSeq" id="WP_184174918.1">
    <property type="nucleotide sequence ID" value="NZ_JACHGF010000004.1"/>
</dbReference>
<keyword evidence="4" id="KW-1185">Reference proteome</keyword>
<dbReference type="InterPro" id="IPR055170">
    <property type="entry name" value="GFO_IDH_MocA-like_dom"/>
</dbReference>
<evidence type="ECO:0000259" key="2">
    <source>
        <dbReference type="Pfam" id="PF22725"/>
    </source>
</evidence>
<protein>
    <submittedName>
        <fullName evidence="3">Putative dehydrogenase</fullName>
    </submittedName>
</protein>
<dbReference type="Pfam" id="PF22725">
    <property type="entry name" value="GFO_IDH_MocA_C3"/>
    <property type="match status" value="1"/>
</dbReference>